<keyword evidence="2" id="KW-0812">Transmembrane</keyword>
<dbReference type="PATRIC" id="fig|1352936.5.peg.2056"/>
<organism evidence="3 4">
    <name type="scientific">Streptomyces roseochromogenus subsp. oscitans DS 12.976</name>
    <dbReference type="NCBI Taxonomy" id="1352936"/>
    <lineage>
        <taxon>Bacteria</taxon>
        <taxon>Bacillati</taxon>
        <taxon>Actinomycetota</taxon>
        <taxon>Actinomycetes</taxon>
        <taxon>Kitasatosporales</taxon>
        <taxon>Streptomycetaceae</taxon>
        <taxon>Streptomyces</taxon>
    </lineage>
</organism>
<comment type="caution">
    <text evidence="3">The sequence shown here is derived from an EMBL/GenBank/DDBJ whole genome shotgun (WGS) entry which is preliminary data.</text>
</comment>
<name>V6KT52_STRRC</name>
<accession>V6KT52</accession>
<feature type="compositionally biased region" description="Low complexity" evidence="1">
    <location>
        <begin position="30"/>
        <end position="45"/>
    </location>
</feature>
<reference evidence="3 4" key="1">
    <citation type="journal article" date="2014" name="Genome Announc.">
        <title>Draft Genome Sequence of Streptomyces roseochromogenes subsp. oscitans DS 12.976, Producer of the Aminocoumarin Antibiotic Clorobiocin.</title>
        <authorList>
            <person name="Ruckert C."/>
            <person name="Kalinowski J."/>
            <person name="Heide L."/>
            <person name="Apel A.K."/>
        </authorList>
    </citation>
    <scope>NUCLEOTIDE SEQUENCE [LARGE SCALE GENOMIC DNA]</scope>
    <source>
        <strain evidence="3 4">DS 12.976</strain>
    </source>
</reference>
<keyword evidence="4" id="KW-1185">Reference proteome</keyword>
<feature type="transmembrane region" description="Helical" evidence="2">
    <location>
        <begin position="61"/>
        <end position="84"/>
    </location>
</feature>
<dbReference type="Pfam" id="PF19741">
    <property type="entry name" value="DUF6230"/>
    <property type="match status" value="1"/>
</dbReference>
<proteinExistence type="predicted"/>
<dbReference type="HOGENOM" id="CLU_092426_0_0_11"/>
<sequence length="247" mass="24539">MASSPDVPSAGNTPENPGNGSPSEATEPVRASAAPETDAAPPTAGTAGGGERRGRVRARRAAVMAVPATLVVAGLAVLTAQGALGVQFAISGMPFTVTATELNGTGFEQFGGLDNMADGSPNAGDSGGQELVVTSAIKNATLTKLCQSVDLGGTNLLITAGSGADKVTASDLTTDSTQLSGDAAFNNIEIGNDASTLTKAGVKGPIGVFSQQADTVRIANLRQTNYATTAGVFKLPGLKLRFSGSGC</sequence>
<dbReference type="Proteomes" id="UP000017984">
    <property type="component" value="Chromosome"/>
</dbReference>
<evidence type="ECO:0000256" key="2">
    <source>
        <dbReference type="SAM" id="Phobius"/>
    </source>
</evidence>
<dbReference type="AlphaFoldDB" id="V6KT52"/>
<keyword evidence="2" id="KW-0472">Membrane</keyword>
<dbReference type="EMBL" id="AWQX01000076">
    <property type="protein sequence ID" value="EST34601.1"/>
    <property type="molecule type" value="Genomic_DNA"/>
</dbReference>
<feature type="compositionally biased region" description="Polar residues" evidence="1">
    <location>
        <begin position="10"/>
        <end position="24"/>
    </location>
</feature>
<keyword evidence="2" id="KW-1133">Transmembrane helix</keyword>
<dbReference type="OrthoDB" id="3869662at2"/>
<gene>
    <name evidence="3" type="ORF">M878_09630</name>
</gene>
<feature type="region of interest" description="Disordered" evidence="1">
    <location>
        <begin position="1"/>
        <end position="55"/>
    </location>
</feature>
<protein>
    <submittedName>
        <fullName evidence="3">Cholesterol esterase</fullName>
    </submittedName>
</protein>
<dbReference type="RefSeq" id="WP_023545904.1">
    <property type="nucleotide sequence ID" value="NZ_CM002285.1"/>
</dbReference>
<dbReference type="STRING" id="1352936.M878_09630"/>
<evidence type="ECO:0000256" key="1">
    <source>
        <dbReference type="SAM" id="MobiDB-lite"/>
    </source>
</evidence>
<evidence type="ECO:0000313" key="4">
    <source>
        <dbReference type="Proteomes" id="UP000017984"/>
    </source>
</evidence>
<dbReference type="InterPro" id="IPR046198">
    <property type="entry name" value="DUF6230"/>
</dbReference>
<evidence type="ECO:0000313" key="3">
    <source>
        <dbReference type="EMBL" id="EST34601.1"/>
    </source>
</evidence>